<keyword evidence="2" id="KW-1185">Reference proteome</keyword>
<name>A0A392ND96_9FABA</name>
<dbReference type="EMBL" id="LXQA010032542">
    <property type="protein sequence ID" value="MCH96524.1"/>
    <property type="molecule type" value="Genomic_DNA"/>
</dbReference>
<evidence type="ECO:0000313" key="1">
    <source>
        <dbReference type="EMBL" id="MCH96524.1"/>
    </source>
</evidence>
<evidence type="ECO:0000313" key="2">
    <source>
        <dbReference type="Proteomes" id="UP000265520"/>
    </source>
</evidence>
<reference evidence="1 2" key="1">
    <citation type="journal article" date="2018" name="Front. Plant Sci.">
        <title>Red Clover (Trifolium pratense) and Zigzag Clover (T. medium) - A Picture of Genomic Similarities and Differences.</title>
        <authorList>
            <person name="Dluhosova J."/>
            <person name="Istvanek J."/>
            <person name="Nedelnik J."/>
            <person name="Repkova J."/>
        </authorList>
    </citation>
    <scope>NUCLEOTIDE SEQUENCE [LARGE SCALE GENOMIC DNA]</scope>
    <source>
        <strain evidence="2">cv. 10/8</strain>
        <tissue evidence="1">Leaf</tissue>
    </source>
</reference>
<accession>A0A392ND96</accession>
<proteinExistence type="predicted"/>
<dbReference type="AlphaFoldDB" id="A0A392ND96"/>
<sequence>MLVGDAVLPLDGGVWRVMVATERWFREEYSTGSVKKVRKLS</sequence>
<dbReference type="Proteomes" id="UP000265520">
    <property type="component" value="Unassembled WGS sequence"/>
</dbReference>
<organism evidence="1 2">
    <name type="scientific">Trifolium medium</name>
    <dbReference type="NCBI Taxonomy" id="97028"/>
    <lineage>
        <taxon>Eukaryota</taxon>
        <taxon>Viridiplantae</taxon>
        <taxon>Streptophyta</taxon>
        <taxon>Embryophyta</taxon>
        <taxon>Tracheophyta</taxon>
        <taxon>Spermatophyta</taxon>
        <taxon>Magnoliopsida</taxon>
        <taxon>eudicotyledons</taxon>
        <taxon>Gunneridae</taxon>
        <taxon>Pentapetalae</taxon>
        <taxon>rosids</taxon>
        <taxon>fabids</taxon>
        <taxon>Fabales</taxon>
        <taxon>Fabaceae</taxon>
        <taxon>Papilionoideae</taxon>
        <taxon>50 kb inversion clade</taxon>
        <taxon>NPAAA clade</taxon>
        <taxon>Hologalegina</taxon>
        <taxon>IRL clade</taxon>
        <taxon>Trifolieae</taxon>
        <taxon>Trifolium</taxon>
    </lineage>
</organism>
<protein>
    <submittedName>
        <fullName evidence="1">Uncharacterized protein</fullName>
    </submittedName>
</protein>
<comment type="caution">
    <text evidence="1">The sequence shown here is derived from an EMBL/GenBank/DDBJ whole genome shotgun (WGS) entry which is preliminary data.</text>
</comment>